<dbReference type="Pfam" id="PF10343">
    <property type="entry name" value="Q_salvage"/>
    <property type="match status" value="1"/>
</dbReference>
<evidence type="ECO:0000313" key="7">
    <source>
        <dbReference type="Proteomes" id="UP000504633"/>
    </source>
</evidence>
<dbReference type="AlphaFoldDB" id="A0A6J1LAP5"/>
<name>A0A6J1LAP5_DROHY</name>
<evidence type="ECO:0000256" key="2">
    <source>
        <dbReference type="ARBA" id="ARBA00035119"/>
    </source>
</evidence>
<keyword evidence="1 6" id="KW-0378">Hydrolase</keyword>
<keyword evidence="7" id="KW-1185">Reference proteome</keyword>
<dbReference type="GeneID" id="111594129"/>
<evidence type="ECO:0000256" key="4">
    <source>
        <dbReference type="ARBA" id="ARBA00035393"/>
    </source>
</evidence>
<evidence type="ECO:0000256" key="6">
    <source>
        <dbReference type="RuleBase" id="RU365002"/>
    </source>
</evidence>
<sequence>MSTIPLRRTLSKMSSYLTPRQSGEHIVKHAKYVKVLPAGIKRLVKEIADGVVAKRIDVANFSQHELHPKSSDEYAANWIFIVDTLNFCFWTPHNYTKYKVNGYTGYFALCAAINRAMADGLDITNPEFYSKIDKETLSSIFRPDDAITQIPLLEKRLECLHQVGKRLLTNWEGRFENVVKAANHSAVTLLKLIVDEFPCFQDQATFAGERVAIWKRAQILVGDLWSCYHGEGLGHFEDIEKVTMFADYRIPQVLVHFGSLEYTPELLEVLQKDTILENGDAMEVEIRGASIYIIEEVKDAVLELLKQQHPDVDARNVNSILIDQYLWDFRRAHAAELEHIPFHKVLSIYY</sequence>
<reference evidence="8" key="1">
    <citation type="submission" date="2025-08" db="UniProtKB">
        <authorList>
            <consortium name="RefSeq"/>
        </authorList>
    </citation>
    <scope>IDENTIFICATION</scope>
    <source>
        <strain evidence="8">15085-1641.00</strain>
        <tissue evidence="8">Whole body</tissue>
    </source>
</reference>
<comment type="similarity">
    <text evidence="2 6">Belongs to the QNG1 protein family.</text>
</comment>
<evidence type="ECO:0000313" key="8">
    <source>
        <dbReference type="RefSeq" id="XP_023163056.2"/>
    </source>
</evidence>
<comment type="function">
    <text evidence="6">Catalyzes the hydrolysis of queuosine 5'-phosphate, releasing the nucleobase queuine (q). Is required for salvage of queuine from exogenous queuosine (Q) that is imported and then converted to queuosine 5'-phosphate intracellularly.</text>
</comment>
<dbReference type="GO" id="GO:0006400">
    <property type="term" value="P:tRNA modification"/>
    <property type="evidence" value="ECO:0007669"/>
    <property type="project" value="TreeGrafter"/>
</dbReference>
<dbReference type="OMA" id="FSFWSEE"/>
<evidence type="ECO:0000256" key="3">
    <source>
        <dbReference type="ARBA" id="ARBA00035306"/>
    </source>
</evidence>
<gene>
    <name evidence="8" type="primary">LOC111594129</name>
</gene>
<dbReference type="PANTHER" id="PTHR21314:SF0">
    <property type="entry name" value="QUEUOSINE 5'-PHOSPHATE N-GLYCOSYLASE_HYDROLASE"/>
    <property type="match status" value="1"/>
</dbReference>
<dbReference type="InterPro" id="IPR019438">
    <property type="entry name" value="Q_salvage"/>
</dbReference>
<dbReference type="PANTHER" id="PTHR21314">
    <property type="entry name" value="QUEUOSINE 5'-PHOSPHATE N-GLYCOSYLASE_HYDROLASE-RELATED"/>
    <property type="match status" value="1"/>
</dbReference>
<dbReference type="KEGG" id="dhe:111594129"/>
<evidence type="ECO:0000256" key="5">
    <source>
        <dbReference type="ARBA" id="ARBA00048204"/>
    </source>
</evidence>
<dbReference type="Proteomes" id="UP000504633">
    <property type="component" value="Unplaced"/>
</dbReference>
<proteinExistence type="inferred from homology"/>
<dbReference type="OrthoDB" id="416777at2759"/>
<protein>
    <recommendedName>
        <fullName evidence="3 6">Queuosine 5'-phosphate N-glycosylase/hydrolase</fullName>
        <ecNumber evidence="6">3.2.2.-</ecNumber>
    </recommendedName>
    <alternativeName>
        <fullName evidence="4 6">Queuosine-nucleotide N-glycosylase/hydrolase</fullName>
    </alternativeName>
</protein>
<dbReference type="EC" id="3.2.2.-" evidence="6"/>
<dbReference type="RefSeq" id="XP_023163056.2">
    <property type="nucleotide sequence ID" value="XM_023307288.2"/>
</dbReference>
<accession>A0A6J1LAP5</accession>
<organism evidence="7 8">
    <name type="scientific">Drosophila hydei</name>
    <name type="common">Fruit fly</name>
    <dbReference type="NCBI Taxonomy" id="7224"/>
    <lineage>
        <taxon>Eukaryota</taxon>
        <taxon>Metazoa</taxon>
        <taxon>Ecdysozoa</taxon>
        <taxon>Arthropoda</taxon>
        <taxon>Hexapoda</taxon>
        <taxon>Insecta</taxon>
        <taxon>Pterygota</taxon>
        <taxon>Neoptera</taxon>
        <taxon>Endopterygota</taxon>
        <taxon>Diptera</taxon>
        <taxon>Brachycera</taxon>
        <taxon>Muscomorpha</taxon>
        <taxon>Ephydroidea</taxon>
        <taxon>Drosophilidae</taxon>
        <taxon>Drosophila</taxon>
    </lineage>
</organism>
<dbReference type="GO" id="GO:0016787">
    <property type="term" value="F:hydrolase activity"/>
    <property type="evidence" value="ECO:0007669"/>
    <property type="project" value="UniProtKB-KW"/>
</dbReference>
<comment type="catalytic activity">
    <reaction evidence="5 6">
        <text>queuosine 5'-phosphate + H2O = queuine + D-ribose 5-phosphate</text>
        <dbReference type="Rhea" id="RHEA:75387"/>
        <dbReference type="ChEBI" id="CHEBI:15377"/>
        <dbReference type="ChEBI" id="CHEBI:17433"/>
        <dbReference type="ChEBI" id="CHEBI:78346"/>
        <dbReference type="ChEBI" id="CHEBI:194371"/>
    </reaction>
    <physiologicalReaction direction="left-to-right" evidence="5 6">
        <dbReference type="Rhea" id="RHEA:75388"/>
    </physiologicalReaction>
</comment>
<evidence type="ECO:0000256" key="1">
    <source>
        <dbReference type="ARBA" id="ARBA00022801"/>
    </source>
</evidence>